<proteinExistence type="predicted"/>
<keyword evidence="1" id="KW-1133">Transmembrane helix</keyword>
<dbReference type="InterPro" id="IPR019429">
    <property type="entry name" value="7TM_GPCR_serpentine_rcpt_Sri"/>
</dbReference>
<protein>
    <recommendedName>
        <fullName evidence="4">G protein-coupled receptor</fullName>
    </recommendedName>
</protein>
<evidence type="ECO:0000313" key="2">
    <source>
        <dbReference type="EMBL" id="GMR48555.1"/>
    </source>
</evidence>
<reference evidence="3" key="1">
    <citation type="submission" date="2022-10" db="EMBL/GenBank/DDBJ databases">
        <title>Genome assembly of Pristionchus species.</title>
        <authorList>
            <person name="Yoshida K."/>
            <person name="Sommer R.J."/>
        </authorList>
    </citation>
    <scope>NUCLEOTIDE SEQUENCE [LARGE SCALE GENOMIC DNA]</scope>
    <source>
        <strain evidence="3">RS5460</strain>
    </source>
</reference>
<feature type="transmembrane region" description="Helical" evidence="1">
    <location>
        <begin position="20"/>
        <end position="41"/>
    </location>
</feature>
<keyword evidence="3" id="KW-1185">Reference proteome</keyword>
<accession>A0AAN5I1Y3</accession>
<keyword evidence="1" id="KW-0812">Transmembrane</keyword>
<comment type="caution">
    <text evidence="2">The sequence shown here is derived from an EMBL/GenBank/DDBJ whole genome shotgun (WGS) entry which is preliminary data.</text>
</comment>
<keyword evidence="1" id="KW-0472">Membrane</keyword>
<organism evidence="2 3">
    <name type="scientific">Pristionchus mayeri</name>
    <dbReference type="NCBI Taxonomy" id="1317129"/>
    <lineage>
        <taxon>Eukaryota</taxon>
        <taxon>Metazoa</taxon>
        <taxon>Ecdysozoa</taxon>
        <taxon>Nematoda</taxon>
        <taxon>Chromadorea</taxon>
        <taxon>Rhabditida</taxon>
        <taxon>Rhabditina</taxon>
        <taxon>Diplogasteromorpha</taxon>
        <taxon>Diplogasteroidea</taxon>
        <taxon>Neodiplogasteridae</taxon>
        <taxon>Pristionchus</taxon>
    </lineage>
</organism>
<sequence length="99" mass="11271">LLSTPSFKIYTDSNSPLLTPLHFPLTVITFLLNTTITIFFAKHTNRVMRTRRDHISEAVVSMNNQVVKNLQFQSWISSVGMVTPFLFWSLSMLLNIVAA</sequence>
<dbReference type="Proteomes" id="UP001328107">
    <property type="component" value="Unassembled WGS sequence"/>
</dbReference>
<gene>
    <name evidence="2" type="ORF">PMAYCL1PPCAC_18750</name>
</gene>
<feature type="non-terminal residue" evidence="2">
    <location>
        <position position="99"/>
    </location>
</feature>
<evidence type="ECO:0008006" key="4">
    <source>
        <dbReference type="Google" id="ProtNLM"/>
    </source>
</evidence>
<dbReference type="EMBL" id="BTRK01000004">
    <property type="protein sequence ID" value="GMR48555.1"/>
    <property type="molecule type" value="Genomic_DNA"/>
</dbReference>
<feature type="transmembrane region" description="Helical" evidence="1">
    <location>
        <begin position="75"/>
        <end position="98"/>
    </location>
</feature>
<evidence type="ECO:0000256" key="1">
    <source>
        <dbReference type="SAM" id="Phobius"/>
    </source>
</evidence>
<dbReference type="Pfam" id="PF10327">
    <property type="entry name" value="7TM_GPCR_Sri"/>
    <property type="match status" value="1"/>
</dbReference>
<dbReference type="AlphaFoldDB" id="A0AAN5I1Y3"/>
<evidence type="ECO:0000313" key="3">
    <source>
        <dbReference type="Proteomes" id="UP001328107"/>
    </source>
</evidence>
<name>A0AAN5I1Y3_9BILA</name>
<feature type="non-terminal residue" evidence="2">
    <location>
        <position position="1"/>
    </location>
</feature>